<dbReference type="InterPro" id="IPR051534">
    <property type="entry name" value="CBASS_pafABC_assoc_protein"/>
</dbReference>
<dbReference type="PROSITE" id="PS52050">
    <property type="entry name" value="WYL"/>
    <property type="match status" value="1"/>
</dbReference>
<evidence type="ECO:0000256" key="2">
    <source>
        <dbReference type="ARBA" id="ARBA00023163"/>
    </source>
</evidence>
<evidence type="ECO:0000313" key="5">
    <source>
        <dbReference type="Proteomes" id="UP001199916"/>
    </source>
</evidence>
<dbReference type="PROSITE" id="PS51000">
    <property type="entry name" value="HTH_DEOR_2"/>
    <property type="match status" value="1"/>
</dbReference>
<keyword evidence="1" id="KW-0805">Transcription regulation</keyword>
<accession>A0ABS8YNL4</accession>
<dbReference type="InterPro" id="IPR001034">
    <property type="entry name" value="DeoR_HTH"/>
</dbReference>
<dbReference type="Gene3D" id="1.10.10.10">
    <property type="entry name" value="Winged helix-like DNA-binding domain superfamily/Winged helix DNA-binding domain"/>
    <property type="match status" value="1"/>
</dbReference>
<name>A0ABS8YNL4_9BACL</name>
<dbReference type="Pfam" id="PF25583">
    <property type="entry name" value="WCX"/>
    <property type="match status" value="1"/>
</dbReference>
<organism evidence="4 5">
    <name type="scientific">Paenibacillus profundus</name>
    <dbReference type="NCBI Taxonomy" id="1173085"/>
    <lineage>
        <taxon>Bacteria</taxon>
        <taxon>Bacillati</taxon>
        <taxon>Bacillota</taxon>
        <taxon>Bacilli</taxon>
        <taxon>Bacillales</taxon>
        <taxon>Paenibacillaceae</taxon>
        <taxon>Paenibacillus</taxon>
    </lineage>
</organism>
<sequence length="308" mass="36451">MRVERLLSMLLIISQKGTVTGKELAEHFEVSLRTIYRDIEKLGEAGVPIAAIGGKGGGYYIMEQYNVDNLFLNEEEAHTFMAVMDNLNVLFGKNKLFNDVVLKFGQTYKQERRASDKWSINMSHFSMEDELKEYLVLMNAAIEESKLLVFDYINRRLEVSERTVEPMQFAFSRGEWYLVAFCRSRQDYRRFKLVRIHNLKLGSRFEPRESVSKERMNQIFEEGYYRRSMKVTLRFTPRIGMQLTEHFPREKMKETEDGHYIIEDYFPYEEGLMKYILSFGKDCEVVDPPVLREEMKKYVAKILISYND</sequence>
<protein>
    <submittedName>
        <fullName evidence="4">YafY family transcriptional regulator</fullName>
    </submittedName>
</protein>
<reference evidence="4 5" key="1">
    <citation type="submission" date="2021-11" db="EMBL/GenBank/DDBJ databases">
        <title>Draft genome sequence of Paenibacillus profundus YoMME, a new Gram-positive bacteria with exoelectrogenic properties.</title>
        <authorList>
            <person name="Hubenova Y."/>
            <person name="Hubenova E."/>
            <person name="Manasiev Y."/>
            <person name="Peykov S."/>
            <person name="Mitov M."/>
        </authorList>
    </citation>
    <scope>NUCLEOTIDE SEQUENCE [LARGE SCALE GENOMIC DNA]</scope>
    <source>
        <strain evidence="4 5">YoMME</strain>
    </source>
</reference>
<dbReference type="InterPro" id="IPR036390">
    <property type="entry name" value="WH_DNA-bd_sf"/>
</dbReference>
<evidence type="ECO:0000259" key="3">
    <source>
        <dbReference type="PROSITE" id="PS51000"/>
    </source>
</evidence>
<dbReference type="InterPro" id="IPR036388">
    <property type="entry name" value="WH-like_DNA-bd_sf"/>
</dbReference>
<dbReference type="Pfam" id="PF13280">
    <property type="entry name" value="WYL"/>
    <property type="match status" value="1"/>
</dbReference>
<evidence type="ECO:0000313" key="4">
    <source>
        <dbReference type="EMBL" id="MCE5173413.1"/>
    </source>
</evidence>
<dbReference type="Pfam" id="PF08279">
    <property type="entry name" value="HTH_11"/>
    <property type="match status" value="1"/>
</dbReference>
<dbReference type="SUPFAM" id="SSF46785">
    <property type="entry name" value="Winged helix' DNA-binding domain"/>
    <property type="match status" value="1"/>
</dbReference>
<proteinExistence type="predicted"/>
<dbReference type="PIRSF" id="PIRSF016838">
    <property type="entry name" value="PafC"/>
    <property type="match status" value="1"/>
</dbReference>
<comment type="caution">
    <text evidence="4">The sequence shown here is derived from an EMBL/GenBank/DDBJ whole genome shotgun (WGS) entry which is preliminary data.</text>
</comment>
<dbReference type="PANTHER" id="PTHR34580:SF1">
    <property type="entry name" value="PROTEIN PAFC"/>
    <property type="match status" value="1"/>
</dbReference>
<evidence type="ECO:0000256" key="1">
    <source>
        <dbReference type="ARBA" id="ARBA00023015"/>
    </source>
</evidence>
<gene>
    <name evidence="4" type="ORF">LQV63_29665</name>
</gene>
<keyword evidence="5" id="KW-1185">Reference proteome</keyword>
<dbReference type="Proteomes" id="UP001199916">
    <property type="component" value="Unassembled WGS sequence"/>
</dbReference>
<dbReference type="SMART" id="SM00420">
    <property type="entry name" value="HTH_DEOR"/>
    <property type="match status" value="1"/>
</dbReference>
<dbReference type="InterPro" id="IPR026881">
    <property type="entry name" value="WYL_dom"/>
</dbReference>
<dbReference type="EMBL" id="JAJNBZ010000050">
    <property type="protein sequence ID" value="MCE5173413.1"/>
    <property type="molecule type" value="Genomic_DNA"/>
</dbReference>
<dbReference type="RefSeq" id="WP_233699356.1">
    <property type="nucleotide sequence ID" value="NZ_JAJNBZ010000050.1"/>
</dbReference>
<keyword evidence="2" id="KW-0804">Transcription</keyword>
<dbReference type="PANTHER" id="PTHR34580">
    <property type="match status" value="1"/>
</dbReference>
<dbReference type="InterPro" id="IPR013196">
    <property type="entry name" value="HTH_11"/>
</dbReference>
<dbReference type="InterPro" id="IPR057727">
    <property type="entry name" value="WCX_dom"/>
</dbReference>
<dbReference type="InterPro" id="IPR028349">
    <property type="entry name" value="PafC-like"/>
</dbReference>
<feature type="domain" description="HTH deoR-type" evidence="3">
    <location>
        <begin position="2"/>
        <end position="57"/>
    </location>
</feature>